<organism evidence="7 8">
    <name type="scientific">Tegillarca granosa</name>
    <name type="common">Malaysian cockle</name>
    <name type="synonym">Anadara granosa</name>
    <dbReference type="NCBI Taxonomy" id="220873"/>
    <lineage>
        <taxon>Eukaryota</taxon>
        <taxon>Metazoa</taxon>
        <taxon>Spiralia</taxon>
        <taxon>Lophotrochozoa</taxon>
        <taxon>Mollusca</taxon>
        <taxon>Bivalvia</taxon>
        <taxon>Autobranchia</taxon>
        <taxon>Pteriomorphia</taxon>
        <taxon>Arcoida</taxon>
        <taxon>Arcoidea</taxon>
        <taxon>Arcidae</taxon>
        <taxon>Tegillarca</taxon>
    </lineage>
</organism>
<keyword evidence="4" id="KW-0560">Oxidoreductase</keyword>
<dbReference type="InterPro" id="IPR004294">
    <property type="entry name" value="Carotenoid_Oase"/>
</dbReference>
<accession>A0ABQ9FE78</accession>
<evidence type="ECO:0000256" key="5">
    <source>
        <dbReference type="ARBA" id="ARBA00023004"/>
    </source>
</evidence>
<proteinExistence type="inferred from homology"/>
<feature type="chain" id="PRO_5047284408" evidence="6">
    <location>
        <begin position="28"/>
        <end position="532"/>
    </location>
</feature>
<evidence type="ECO:0000256" key="3">
    <source>
        <dbReference type="ARBA" id="ARBA00022723"/>
    </source>
</evidence>
<evidence type="ECO:0000313" key="8">
    <source>
        <dbReference type="Proteomes" id="UP001217089"/>
    </source>
</evidence>
<dbReference type="PANTHER" id="PTHR10543">
    <property type="entry name" value="BETA-CAROTENE DIOXYGENASE"/>
    <property type="match status" value="1"/>
</dbReference>
<keyword evidence="3" id="KW-0479">Metal-binding</keyword>
<comment type="similarity">
    <text evidence="2">Belongs to the carotenoid oxygenase family.</text>
</comment>
<dbReference type="PANTHER" id="PTHR10543:SF24">
    <property type="entry name" value="CAROTENOID ISOMEROOXYGENASE"/>
    <property type="match status" value="1"/>
</dbReference>
<evidence type="ECO:0000256" key="4">
    <source>
        <dbReference type="ARBA" id="ARBA00023002"/>
    </source>
</evidence>
<comment type="caution">
    <text evidence="7">The sequence shown here is derived from an EMBL/GenBank/DDBJ whole genome shotgun (WGS) entry which is preliminary data.</text>
</comment>
<name>A0ABQ9FE78_TEGGR</name>
<keyword evidence="6" id="KW-0732">Signal</keyword>
<evidence type="ECO:0000256" key="6">
    <source>
        <dbReference type="SAM" id="SignalP"/>
    </source>
</evidence>
<sequence>MSRYLNIQIFTILYLLPWCFVAVLVSGNDVVDDPGFDMFFQTNTEEMQDVPIYFEKPLPTWLRGSLIRNGLGRFGLGKHNFTHAFDAFGKLSSWKFPGNGSAYFTTKFLQSDFYTKSIASNDIVPYLMFESVTPPFNEFQKLEALARGIDNMNVNIVRFTNGNSGNFEYVTLNDFWKIYEVEPLSLSTKKSITAGIPHMKHLTRSAGFLSLLSSAHPLPEHATNNHVTFLSSVSLIPGIKSKITLVRIKSADDREAIAEWEVDKVPYMHSFSLTKKFAILFAAPFYINVPKMLRYAEPFDSLDWFENLPTAVYVVDLTNGHVKTLKTDNVFTMHHINAFENGNSDIVVDISSYPSPAFVKNLEMATLRDPVKRNQFDTHALLKRYHINVNTSKISVELFKAPKDIPFASNIDMTTINENYRYKQYCFVYGVVLKKDNIKLSHIALVKKDLCGKGEDAYWYISTHYPVEAWFVPTPGGDNEDDGILMTPVLDGDKKTSYLAMIDAKTMKLINKAYLPTAVPFNLHGRFFSDLF</sequence>
<keyword evidence="5" id="KW-0408">Iron</keyword>
<reference evidence="7 8" key="1">
    <citation type="submission" date="2022-12" db="EMBL/GenBank/DDBJ databases">
        <title>Chromosome-level genome of Tegillarca granosa.</title>
        <authorList>
            <person name="Kim J."/>
        </authorList>
    </citation>
    <scope>NUCLEOTIDE SEQUENCE [LARGE SCALE GENOMIC DNA]</scope>
    <source>
        <strain evidence="7">Teg-2019</strain>
        <tissue evidence="7">Adductor muscle</tissue>
    </source>
</reference>
<dbReference type="Proteomes" id="UP001217089">
    <property type="component" value="Unassembled WGS sequence"/>
</dbReference>
<dbReference type="EMBL" id="JARBDR010000342">
    <property type="protein sequence ID" value="KAJ8313965.1"/>
    <property type="molecule type" value="Genomic_DNA"/>
</dbReference>
<gene>
    <name evidence="7" type="ORF">KUTeg_008526</name>
</gene>
<keyword evidence="8" id="KW-1185">Reference proteome</keyword>
<evidence type="ECO:0000256" key="1">
    <source>
        <dbReference type="ARBA" id="ARBA00001954"/>
    </source>
</evidence>
<protein>
    <submittedName>
        <fullName evidence="7">Uncharacterized protein</fullName>
    </submittedName>
</protein>
<evidence type="ECO:0000313" key="7">
    <source>
        <dbReference type="EMBL" id="KAJ8313965.1"/>
    </source>
</evidence>
<dbReference type="Pfam" id="PF03055">
    <property type="entry name" value="RPE65"/>
    <property type="match status" value="1"/>
</dbReference>
<feature type="signal peptide" evidence="6">
    <location>
        <begin position="1"/>
        <end position="27"/>
    </location>
</feature>
<evidence type="ECO:0000256" key="2">
    <source>
        <dbReference type="ARBA" id="ARBA00006787"/>
    </source>
</evidence>
<comment type="cofactor">
    <cofactor evidence="1">
        <name>Fe(2+)</name>
        <dbReference type="ChEBI" id="CHEBI:29033"/>
    </cofactor>
</comment>